<keyword evidence="6" id="KW-0050">Antiport</keyword>
<keyword evidence="8 13" id="KW-0812">Transmembrane</keyword>
<name>A0A3D2X6S2_9FIRM</name>
<dbReference type="InterPro" id="IPR048279">
    <property type="entry name" value="MdtK-like"/>
</dbReference>
<feature type="transmembrane region" description="Helical" evidence="13">
    <location>
        <begin position="199"/>
        <end position="221"/>
    </location>
</feature>
<dbReference type="GO" id="GO:0042910">
    <property type="term" value="F:xenobiotic transmembrane transporter activity"/>
    <property type="evidence" value="ECO:0007669"/>
    <property type="project" value="InterPro"/>
</dbReference>
<organism evidence="14 15">
    <name type="scientific">Lachnoclostridium phytofermentans</name>
    <dbReference type="NCBI Taxonomy" id="66219"/>
    <lineage>
        <taxon>Bacteria</taxon>
        <taxon>Bacillati</taxon>
        <taxon>Bacillota</taxon>
        <taxon>Clostridia</taxon>
        <taxon>Lachnospirales</taxon>
        <taxon>Lachnospiraceae</taxon>
    </lineage>
</organism>
<dbReference type="GO" id="GO:0006811">
    <property type="term" value="P:monoatomic ion transport"/>
    <property type="evidence" value="ECO:0007669"/>
    <property type="project" value="UniProtKB-KW"/>
</dbReference>
<evidence type="ECO:0000256" key="12">
    <source>
        <dbReference type="ARBA" id="ARBA00031636"/>
    </source>
</evidence>
<dbReference type="AlphaFoldDB" id="A0A3D2X6S2"/>
<keyword evidence="10" id="KW-0406">Ion transport</keyword>
<feature type="transmembrane region" description="Helical" evidence="13">
    <location>
        <begin position="97"/>
        <end position="118"/>
    </location>
</feature>
<evidence type="ECO:0000256" key="11">
    <source>
        <dbReference type="ARBA" id="ARBA00023136"/>
    </source>
</evidence>
<proteinExistence type="inferred from homology"/>
<dbReference type="PIRSF" id="PIRSF006603">
    <property type="entry name" value="DinF"/>
    <property type="match status" value="1"/>
</dbReference>
<keyword evidence="11 13" id="KW-0472">Membrane</keyword>
<dbReference type="InterPro" id="IPR050222">
    <property type="entry name" value="MATE_MdtK"/>
</dbReference>
<evidence type="ECO:0000256" key="13">
    <source>
        <dbReference type="SAM" id="Phobius"/>
    </source>
</evidence>
<dbReference type="GO" id="GO:0005886">
    <property type="term" value="C:plasma membrane"/>
    <property type="evidence" value="ECO:0007669"/>
    <property type="project" value="UniProtKB-SubCell"/>
</dbReference>
<dbReference type="PANTHER" id="PTHR43298:SF2">
    <property type="entry name" value="FMN_FAD EXPORTER YEEO-RELATED"/>
    <property type="match status" value="1"/>
</dbReference>
<evidence type="ECO:0000256" key="5">
    <source>
        <dbReference type="ARBA" id="ARBA00022448"/>
    </source>
</evidence>
<dbReference type="CDD" id="cd13138">
    <property type="entry name" value="MATE_yoeA_like"/>
    <property type="match status" value="1"/>
</dbReference>
<keyword evidence="9 13" id="KW-1133">Transmembrane helix</keyword>
<comment type="subcellular location">
    <subcellularLocation>
        <location evidence="2">Cell membrane</location>
        <topology evidence="2">Multi-pass membrane protein</topology>
    </subcellularLocation>
</comment>
<dbReference type="EMBL" id="DPVV01000347">
    <property type="protein sequence ID" value="HCL02821.1"/>
    <property type="molecule type" value="Genomic_DNA"/>
</dbReference>
<evidence type="ECO:0000313" key="15">
    <source>
        <dbReference type="Proteomes" id="UP000262969"/>
    </source>
</evidence>
<evidence type="ECO:0000256" key="1">
    <source>
        <dbReference type="ARBA" id="ARBA00003408"/>
    </source>
</evidence>
<evidence type="ECO:0000256" key="2">
    <source>
        <dbReference type="ARBA" id="ARBA00004651"/>
    </source>
</evidence>
<gene>
    <name evidence="14" type="ORF">DHW61_10495</name>
</gene>
<evidence type="ECO:0000256" key="8">
    <source>
        <dbReference type="ARBA" id="ARBA00022692"/>
    </source>
</evidence>
<feature type="transmembrane region" description="Helical" evidence="13">
    <location>
        <begin position="360"/>
        <end position="377"/>
    </location>
</feature>
<evidence type="ECO:0000256" key="3">
    <source>
        <dbReference type="ARBA" id="ARBA00010199"/>
    </source>
</evidence>
<keyword evidence="7" id="KW-1003">Cell membrane</keyword>
<comment type="function">
    <text evidence="1">Multidrug efflux pump.</text>
</comment>
<reference evidence="14 15" key="1">
    <citation type="journal article" date="2018" name="Nat. Biotechnol.">
        <title>A standardized bacterial taxonomy based on genome phylogeny substantially revises the tree of life.</title>
        <authorList>
            <person name="Parks D.H."/>
            <person name="Chuvochina M."/>
            <person name="Waite D.W."/>
            <person name="Rinke C."/>
            <person name="Skarshewski A."/>
            <person name="Chaumeil P.A."/>
            <person name="Hugenholtz P."/>
        </authorList>
    </citation>
    <scope>NUCLEOTIDE SEQUENCE [LARGE SCALE GENOMIC DNA]</scope>
    <source>
        <strain evidence="14">UBA11728</strain>
    </source>
</reference>
<dbReference type="Proteomes" id="UP000262969">
    <property type="component" value="Unassembled WGS sequence"/>
</dbReference>
<evidence type="ECO:0000313" key="14">
    <source>
        <dbReference type="EMBL" id="HCL02821.1"/>
    </source>
</evidence>
<evidence type="ECO:0000256" key="7">
    <source>
        <dbReference type="ARBA" id="ARBA00022475"/>
    </source>
</evidence>
<evidence type="ECO:0000256" key="9">
    <source>
        <dbReference type="ARBA" id="ARBA00022989"/>
    </source>
</evidence>
<feature type="transmembrane region" description="Helical" evidence="13">
    <location>
        <begin position="324"/>
        <end position="348"/>
    </location>
</feature>
<dbReference type="Pfam" id="PF01554">
    <property type="entry name" value="MatE"/>
    <property type="match status" value="2"/>
</dbReference>
<feature type="transmembrane region" description="Helical" evidence="13">
    <location>
        <begin position="419"/>
        <end position="439"/>
    </location>
</feature>
<protein>
    <recommendedName>
        <fullName evidence="4">Probable multidrug resistance protein NorM</fullName>
    </recommendedName>
    <alternativeName>
        <fullName evidence="12">Multidrug-efflux transporter</fullName>
    </alternativeName>
</protein>
<evidence type="ECO:0000256" key="10">
    <source>
        <dbReference type="ARBA" id="ARBA00023065"/>
    </source>
</evidence>
<keyword evidence="5" id="KW-0813">Transport</keyword>
<feature type="transmembrane region" description="Helical" evidence="13">
    <location>
        <begin position="60"/>
        <end position="85"/>
    </location>
</feature>
<dbReference type="PANTHER" id="PTHR43298">
    <property type="entry name" value="MULTIDRUG RESISTANCE PROTEIN NORM-RELATED"/>
    <property type="match status" value="1"/>
</dbReference>
<comment type="caution">
    <text evidence="14">The sequence shown here is derived from an EMBL/GenBank/DDBJ whole genome shotgun (WGS) entry which is preliminary data.</text>
</comment>
<comment type="similarity">
    <text evidence="3">Belongs to the multi antimicrobial extrusion (MATE) (TC 2.A.66.1) family.</text>
</comment>
<dbReference type="NCBIfam" id="TIGR00797">
    <property type="entry name" value="matE"/>
    <property type="match status" value="1"/>
</dbReference>
<feature type="transmembrane region" description="Helical" evidence="13">
    <location>
        <begin position="172"/>
        <end position="193"/>
    </location>
</feature>
<dbReference type="GO" id="GO:0015297">
    <property type="term" value="F:antiporter activity"/>
    <property type="evidence" value="ECO:0007669"/>
    <property type="project" value="UniProtKB-KW"/>
</dbReference>
<dbReference type="InterPro" id="IPR002528">
    <property type="entry name" value="MATE_fam"/>
</dbReference>
<sequence>MSNKTYINDMTEGNPTKLLVHFAVPMLIGNLFQQLYSMVDSIVVGNVNGDSALAAVGSTWALNFLIISLTMGLAAGIGIIISQYFGAKDEENVKRSFATATYLIIIVSAIMGLLGFLFSRQLLIKLDTPVEILDDANIYLKITCIGILGNAGYNGMASVMRALGDSKTPLHYLVVACVVNIVLDLLFVIGFGWGVAGAAIATIIAQAVSGIGCIITGFRKIPLIRMPIKEFKIDKGIMKKCIYLGIPAALQNSFVAISTIVLQRVINQYGKTVVAAATAAQRIEQLVLMPGMSLGLSVASYTGQNIGAMRIDRVKKGFWSATKIIVVFSLIMMPCMYFFSGAVMKLFTNVSEVAEIGQKAVRVTCMFYIPVGMIYVSRNVLSGAGDMKIPMIMGISEVLCRVIFASVLTKIPAIDYMGIWWATGLNWFITGAIGTIRYASGKWKNKSVVVQ</sequence>
<evidence type="ECO:0000256" key="4">
    <source>
        <dbReference type="ARBA" id="ARBA00020268"/>
    </source>
</evidence>
<feature type="transmembrane region" description="Helical" evidence="13">
    <location>
        <begin position="389"/>
        <end position="407"/>
    </location>
</feature>
<accession>A0A3D2X6S2</accession>
<evidence type="ECO:0000256" key="6">
    <source>
        <dbReference type="ARBA" id="ARBA00022449"/>
    </source>
</evidence>